<comment type="caution">
    <text evidence="2">The sequence shown here is derived from an EMBL/GenBank/DDBJ whole genome shotgun (WGS) entry which is preliminary data.</text>
</comment>
<feature type="chain" id="PRO_5014317280" evidence="1">
    <location>
        <begin position="18"/>
        <end position="42"/>
    </location>
</feature>
<organism evidence="2 3">
    <name type="scientific">Pan troglodytes</name>
    <name type="common">Chimpanzee</name>
    <dbReference type="NCBI Taxonomy" id="9598"/>
    <lineage>
        <taxon>Eukaryota</taxon>
        <taxon>Metazoa</taxon>
        <taxon>Chordata</taxon>
        <taxon>Craniata</taxon>
        <taxon>Vertebrata</taxon>
        <taxon>Euteleostomi</taxon>
        <taxon>Mammalia</taxon>
        <taxon>Eutheria</taxon>
        <taxon>Euarchontoglires</taxon>
        <taxon>Primates</taxon>
        <taxon>Haplorrhini</taxon>
        <taxon>Catarrhini</taxon>
        <taxon>Hominidae</taxon>
        <taxon>Pan</taxon>
    </lineage>
</organism>
<sequence>MKSLPILLLLCVAVCSAYPLDGAARKISRKLLRPRKRRETVC</sequence>
<keyword evidence="1" id="KW-0732">Signal</keyword>
<name>A0A2J8LBP2_PANTR</name>
<accession>A0A2J8LBP2</accession>
<protein>
    <submittedName>
        <fullName evidence="2">MMP3 isoform 3</fullName>
    </submittedName>
</protein>
<dbReference type="AlphaFoldDB" id="A0A2J8LBP2"/>
<dbReference type="Proteomes" id="UP000236370">
    <property type="component" value="Unassembled WGS sequence"/>
</dbReference>
<reference evidence="2 3" key="1">
    <citation type="submission" date="2017-12" db="EMBL/GenBank/DDBJ databases">
        <title>High-resolution comparative analysis of great ape genomes.</title>
        <authorList>
            <person name="Pollen A."/>
            <person name="Hastie A."/>
            <person name="Hormozdiari F."/>
            <person name="Dougherty M."/>
            <person name="Liu R."/>
            <person name="Chaisson M."/>
            <person name="Hoppe E."/>
            <person name="Hill C."/>
            <person name="Pang A."/>
            <person name="Hillier L."/>
            <person name="Baker C."/>
            <person name="Armstrong J."/>
            <person name="Shendure J."/>
            <person name="Paten B."/>
            <person name="Wilson R."/>
            <person name="Chao H."/>
            <person name="Schneider V."/>
            <person name="Ventura M."/>
            <person name="Kronenberg Z."/>
            <person name="Murali S."/>
            <person name="Gordon D."/>
            <person name="Cantsilieris S."/>
            <person name="Munson K."/>
            <person name="Nelson B."/>
            <person name="Raja A."/>
            <person name="Underwood J."/>
            <person name="Diekhans M."/>
            <person name="Fiddes I."/>
            <person name="Haussler D."/>
            <person name="Eichler E."/>
        </authorList>
    </citation>
    <scope>NUCLEOTIDE SEQUENCE [LARGE SCALE GENOMIC DNA]</scope>
    <source>
        <strain evidence="2">Yerkes chimp pedigree #C0471</strain>
    </source>
</reference>
<feature type="signal peptide" evidence="1">
    <location>
        <begin position="1"/>
        <end position="17"/>
    </location>
</feature>
<dbReference type="EMBL" id="NBAG03000298">
    <property type="protein sequence ID" value="PNI44678.1"/>
    <property type="molecule type" value="Genomic_DNA"/>
</dbReference>
<evidence type="ECO:0000313" key="3">
    <source>
        <dbReference type="Proteomes" id="UP000236370"/>
    </source>
</evidence>
<evidence type="ECO:0000256" key="1">
    <source>
        <dbReference type="SAM" id="SignalP"/>
    </source>
</evidence>
<gene>
    <name evidence="2" type="ORF">CK820_G0031072</name>
</gene>
<proteinExistence type="predicted"/>
<evidence type="ECO:0000313" key="2">
    <source>
        <dbReference type="EMBL" id="PNI44678.1"/>
    </source>
</evidence>